<dbReference type="RefSeq" id="WP_111295279.1">
    <property type="nucleotide sequence ID" value="NZ_QKZV01000005.1"/>
</dbReference>
<gene>
    <name evidence="2" type="ORF">LX80_01711</name>
</gene>
<dbReference type="AlphaFoldDB" id="A0A2W7RUI2"/>
<reference evidence="2 3" key="1">
    <citation type="submission" date="2018-06" db="EMBL/GenBank/DDBJ databases">
        <title>Genomic Encyclopedia of Archaeal and Bacterial Type Strains, Phase II (KMG-II): from individual species to whole genera.</title>
        <authorList>
            <person name="Goeker M."/>
        </authorList>
    </citation>
    <scope>NUCLEOTIDE SEQUENCE [LARGE SCALE GENOMIC DNA]</scope>
    <source>
        <strain evidence="2 3">DSM 23241</strain>
    </source>
</reference>
<keyword evidence="1" id="KW-1133">Transmembrane helix</keyword>
<keyword evidence="1" id="KW-0812">Transmembrane</keyword>
<dbReference type="InterPro" id="IPR046487">
    <property type="entry name" value="DUF6580"/>
</dbReference>
<feature type="transmembrane region" description="Helical" evidence="1">
    <location>
        <begin position="90"/>
        <end position="107"/>
    </location>
</feature>
<feature type="transmembrane region" description="Helical" evidence="1">
    <location>
        <begin position="59"/>
        <end position="78"/>
    </location>
</feature>
<sequence length="202" mass="22603">MTLQKFNPATAVILCIVLLAAALRIGNAGSTLSPLANFSPIGAMGLFGGTYFNRYWKKFVFPLGALFLSDVILMHTIYSGYGNGLLYSHWYYNYLAFAAIVCIGMAIQKVKIATVLWAAIAAAFAHWIITDIPVWWYGGLDIRNGQPLKRNLDGFIQCYVQALPFLKNMLIANILYGAVFYGSYEWLQKKYPRLNSTSIHHS</sequence>
<evidence type="ECO:0000313" key="3">
    <source>
        <dbReference type="Proteomes" id="UP000249720"/>
    </source>
</evidence>
<proteinExistence type="predicted"/>
<protein>
    <submittedName>
        <fullName evidence="2">Uncharacterized protein</fullName>
    </submittedName>
</protein>
<feature type="transmembrane region" description="Helical" evidence="1">
    <location>
        <begin position="34"/>
        <end position="52"/>
    </location>
</feature>
<dbReference type="Pfam" id="PF20221">
    <property type="entry name" value="DUF6580"/>
    <property type="match status" value="1"/>
</dbReference>
<dbReference type="EMBL" id="QKZV01000005">
    <property type="protein sequence ID" value="PZX62230.1"/>
    <property type="molecule type" value="Genomic_DNA"/>
</dbReference>
<feature type="transmembrane region" description="Helical" evidence="1">
    <location>
        <begin position="114"/>
        <end position="138"/>
    </location>
</feature>
<feature type="transmembrane region" description="Helical" evidence="1">
    <location>
        <begin position="169"/>
        <end position="187"/>
    </location>
</feature>
<keyword evidence="1" id="KW-0472">Membrane</keyword>
<dbReference type="Proteomes" id="UP000249720">
    <property type="component" value="Unassembled WGS sequence"/>
</dbReference>
<comment type="caution">
    <text evidence="2">The sequence shown here is derived from an EMBL/GenBank/DDBJ whole genome shotgun (WGS) entry which is preliminary data.</text>
</comment>
<name>A0A2W7RUI2_9BACT</name>
<evidence type="ECO:0000313" key="2">
    <source>
        <dbReference type="EMBL" id="PZX62230.1"/>
    </source>
</evidence>
<accession>A0A2W7RUI2</accession>
<evidence type="ECO:0000256" key="1">
    <source>
        <dbReference type="SAM" id="Phobius"/>
    </source>
</evidence>
<dbReference type="OrthoDB" id="9806699at2"/>
<keyword evidence="3" id="KW-1185">Reference proteome</keyword>
<organism evidence="2 3">
    <name type="scientific">Hydrotalea sandarakina</name>
    <dbReference type="NCBI Taxonomy" id="1004304"/>
    <lineage>
        <taxon>Bacteria</taxon>
        <taxon>Pseudomonadati</taxon>
        <taxon>Bacteroidota</taxon>
        <taxon>Chitinophagia</taxon>
        <taxon>Chitinophagales</taxon>
        <taxon>Chitinophagaceae</taxon>
        <taxon>Hydrotalea</taxon>
    </lineage>
</organism>